<evidence type="ECO:0000313" key="3">
    <source>
        <dbReference type="Proteomes" id="UP000194946"/>
    </source>
</evidence>
<evidence type="ECO:0000313" key="2">
    <source>
        <dbReference type="EMBL" id="OUI77582.1"/>
    </source>
</evidence>
<dbReference type="Gene3D" id="1.10.530.10">
    <property type="match status" value="1"/>
</dbReference>
<dbReference type="RefSeq" id="WP_086632810.1">
    <property type="nucleotide sequence ID" value="NZ_JOPB01000050.1"/>
</dbReference>
<protein>
    <recommendedName>
        <fullName evidence="4">Glycoside hydrolase family 19 catalytic domain-containing protein</fullName>
    </recommendedName>
</protein>
<organism evidence="2 3">
    <name type="scientific">Commensalibacter intestini</name>
    <dbReference type="NCBI Taxonomy" id="479936"/>
    <lineage>
        <taxon>Bacteria</taxon>
        <taxon>Pseudomonadati</taxon>
        <taxon>Pseudomonadota</taxon>
        <taxon>Alphaproteobacteria</taxon>
        <taxon>Acetobacterales</taxon>
        <taxon>Acetobacteraceae</taxon>
    </lineage>
</organism>
<evidence type="ECO:0000256" key="1">
    <source>
        <dbReference type="SAM" id="MobiDB-lite"/>
    </source>
</evidence>
<keyword evidence="3" id="KW-1185">Reference proteome</keyword>
<sequence length="283" mass="32357">MPNLPVQSWQNGGSKNKGSACDATRMGIYPSIITIQMLDVVNPSGRGNINKKAVLYLNKYANCFKMTNHREIAHFLSQIAAESRFHAVAEHADYTLEQARGAWLKRTHQYLYDTDWVNRVCSKTRDKINKITHKKEKVRVCDGRLLLNKVYANVNGNKGGEDGYTYRGRGLIQVTGRKIYQAVTNAYKKRFGNVDFVKDPDLLSDDNHYDYATASAFLYWRDVQHAQSVASAENSTVSDVTKQVNNGCNGYRERVKAFKRIAEYLNLEIPNERQTFCWTHTKE</sequence>
<comment type="caution">
    <text evidence="2">The sequence shown here is derived from an EMBL/GenBank/DDBJ whole genome shotgun (WGS) entry which is preliminary data.</text>
</comment>
<dbReference type="AlphaFoldDB" id="A0A251ZSE0"/>
<feature type="region of interest" description="Disordered" evidence="1">
    <location>
        <begin position="1"/>
        <end position="20"/>
    </location>
</feature>
<reference evidence="3" key="1">
    <citation type="submission" date="2014-06" db="EMBL/GenBank/DDBJ databases">
        <authorList>
            <person name="Winans N.J."/>
            <person name="Newell P.D."/>
            <person name="Douglas A.E."/>
        </authorList>
    </citation>
    <scope>NUCLEOTIDE SEQUENCE [LARGE SCALE GENOMIC DNA]</scope>
    <source>
        <strain evidence="3">DmL_052</strain>
    </source>
</reference>
<dbReference type="EMBL" id="JOPB01000050">
    <property type="protein sequence ID" value="OUI77582.1"/>
    <property type="molecule type" value="Genomic_DNA"/>
</dbReference>
<dbReference type="InterPro" id="IPR023346">
    <property type="entry name" value="Lysozyme-like_dom_sf"/>
</dbReference>
<dbReference type="Proteomes" id="UP000194946">
    <property type="component" value="Unassembled WGS sequence"/>
</dbReference>
<evidence type="ECO:0008006" key="4">
    <source>
        <dbReference type="Google" id="ProtNLM"/>
    </source>
</evidence>
<feature type="compositionally biased region" description="Polar residues" evidence="1">
    <location>
        <begin position="1"/>
        <end position="17"/>
    </location>
</feature>
<dbReference type="SUPFAM" id="SSF53955">
    <property type="entry name" value="Lysozyme-like"/>
    <property type="match status" value="1"/>
</dbReference>
<proteinExistence type="predicted"/>
<accession>A0A251ZSE0</accession>
<name>A0A251ZSE0_9PROT</name>
<gene>
    <name evidence="2" type="ORF">HK18_07975</name>
</gene>